<proteinExistence type="predicted"/>
<dbReference type="RefSeq" id="WP_206294100.1">
    <property type="nucleotide sequence ID" value="NZ_CP063458.1"/>
</dbReference>
<evidence type="ECO:0000313" key="2">
    <source>
        <dbReference type="Proteomes" id="UP000593765"/>
    </source>
</evidence>
<organism evidence="1 2">
    <name type="scientific">Humisphaera borealis</name>
    <dbReference type="NCBI Taxonomy" id="2807512"/>
    <lineage>
        <taxon>Bacteria</taxon>
        <taxon>Pseudomonadati</taxon>
        <taxon>Planctomycetota</taxon>
        <taxon>Phycisphaerae</taxon>
        <taxon>Tepidisphaerales</taxon>
        <taxon>Tepidisphaeraceae</taxon>
        <taxon>Humisphaera</taxon>
    </lineage>
</organism>
<dbReference type="AlphaFoldDB" id="A0A7M2X0N8"/>
<dbReference type="SUPFAM" id="SSF75005">
    <property type="entry name" value="Arabinanase/levansucrase/invertase"/>
    <property type="match status" value="1"/>
</dbReference>
<reference evidence="1 2" key="1">
    <citation type="submission" date="2020-10" db="EMBL/GenBank/DDBJ databases">
        <title>Wide distribution of Phycisphaera-like planctomycetes from WD2101 soil group in peatlands and genome analysis of the first cultivated representative.</title>
        <authorList>
            <person name="Dedysh S.N."/>
            <person name="Beletsky A.V."/>
            <person name="Ivanova A."/>
            <person name="Kulichevskaya I.S."/>
            <person name="Suzina N.E."/>
            <person name="Philippov D.A."/>
            <person name="Rakitin A.L."/>
            <person name="Mardanov A.V."/>
            <person name="Ravin N.V."/>
        </authorList>
    </citation>
    <scope>NUCLEOTIDE SEQUENCE [LARGE SCALE GENOMIC DNA]</scope>
    <source>
        <strain evidence="1 2">M1803</strain>
    </source>
</reference>
<sequence>MDDQTGRGVPLVELRTVSNVVYVSDSAGWIAIDDPAHLGRKVFFTVSSHGYTFPADGFGMHGRAIDTTPGGITTLQIKRVNKAERLYRIGGEGIYRDSVILGKPAPIKEPLLNAQVVGQDSVQLATYQGKLWWFWGDTNRQSYPLGHFFTASATSELPSAGGLHPNVGINLNYFVGTDGFSRGMFEREGPKLFWMDGVFVVKDGTGKEHMIAAVGVMQSLEKVLARRLVELDDNTKMFRTLCELPVAGPGRPHGHAFPATVNGKSYIYFADPLPNVRVPATYEAAIEASNYEVFTCVADGLKTVDTKTTLDRDDAGKLNWSWKRDTILLDRDMTEKLEKLGKLHKDEQYLRPMDAETGSPVVLHAGSVNWNVYRQKWVMIANQIGGKSSLLGEVYYLEAEKIEGPWTKATKVVTHDRYSFYNPKHHVEFDQDGGRYIFFEGTYSSTFDRKADITPRYDYNQMMYRLDLKRFD</sequence>
<name>A0A7M2X0N8_9BACT</name>
<evidence type="ECO:0008006" key="3">
    <source>
        <dbReference type="Google" id="ProtNLM"/>
    </source>
</evidence>
<dbReference type="KEGG" id="hbs:IPV69_06435"/>
<keyword evidence="2" id="KW-1185">Reference proteome</keyword>
<dbReference type="InterPro" id="IPR023296">
    <property type="entry name" value="Glyco_hydro_beta-prop_sf"/>
</dbReference>
<gene>
    <name evidence="1" type="ORF">IPV69_06435</name>
</gene>
<protein>
    <recommendedName>
        <fullName evidence="3">DUF4185 domain-containing protein</fullName>
    </recommendedName>
</protein>
<dbReference type="Proteomes" id="UP000593765">
    <property type="component" value="Chromosome"/>
</dbReference>
<evidence type="ECO:0000313" key="1">
    <source>
        <dbReference type="EMBL" id="QOV90992.1"/>
    </source>
</evidence>
<accession>A0A7M2X0N8</accession>
<dbReference type="EMBL" id="CP063458">
    <property type="protein sequence ID" value="QOV90992.1"/>
    <property type="molecule type" value="Genomic_DNA"/>
</dbReference>